<sequence length="45" mass="4887">MTVGAIFDAIEELAAGSTHLVKRRKVDSVDNHYIGLPETKTATTE</sequence>
<evidence type="ECO:0000313" key="1">
    <source>
        <dbReference type="EMBL" id="SDY23159.1"/>
    </source>
</evidence>
<dbReference type="AlphaFoldDB" id="A0A1H3I7J4"/>
<keyword evidence="2" id="KW-1185">Reference proteome</keyword>
<organism evidence="1 2">
    <name type="scientific">Halobellus clavatus</name>
    <dbReference type="NCBI Taxonomy" id="660517"/>
    <lineage>
        <taxon>Archaea</taxon>
        <taxon>Methanobacteriati</taxon>
        <taxon>Methanobacteriota</taxon>
        <taxon>Stenosarchaea group</taxon>
        <taxon>Halobacteria</taxon>
        <taxon>Halobacteriales</taxon>
        <taxon>Haloferacaceae</taxon>
        <taxon>Halobellus</taxon>
    </lineage>
</organism>
<proteinExistence type="predicted"/>
<dbReference type="RefSeq" id="WP_175454648.1">
    <property type="nucleotide sequence ID" value="NZ_FNPB01000009.1"/>
</dbReference>
<dbReference type="EMBL" id="FNPB01000009">
    <property type="protein sequence ID" value="SDY23159.1"/>
    <property type="molecule type" value="Genomic_DNA"/>
</dbReference>
<accession>A0A1H3I7J4</accession>
<dbReference type="Proteomes" id="UP000199170">
    <property type="component" value="Unassembled WGS sequence"/>
</dbReference>
<protein>
    <submittedName>
        <fullName evidence="1">Uncharacterized protein</fullName>
    </submittedName>
</protein>
<name>A0A1H3I7J4_9EURY</name>
<gene>
    <name evidence="1" type="ORF">SAMN04487946_10918</name>
</gene>
<evidence type="ECO:0000313" key="2">
    <source>
        <dbReference type="Proteomes" id="UP000199170"/>
    </source>
</evidence>
<reference evidence="2" key="1">
    <citation type="submission" date="2016-10" db="EMBL/GenBank/DDBJ databases">
        <authorList>
            <person name="Varghese N."/>
            <person name="Submissions S."/>
        </authorList>
    </citation>
    <scope>NUCLEOTIDE SEQUENCE [LARGE SCALE GENOMIC DNA]</scope>
    <source>
        <strain evidence="2">CGMCC 1.10118</strain>
    </source>
</reference>